<feature type="region of interest" description="Disordered" evidence="1">
    <location>
        <begin position="27"/>
        <end position="47"/>
    </location>
</feature>
<feature type="compositionally biased region" description="Acidic residues" evidence="1">
    <location>
        <begin position="34"/>
        <end position="46"/>
    </location>
</feature>
<dbReference type="AlphaFoldDB" id="A0A915JUT5"/>
<reference evidence="3" key="1">
    <citation type="submission" date="2022-11" db="UniProtKB">
        <authorList>
            <consortium name="WormBaseParasite"/>
        </authorList>
    </citation>
    <scope>IDENTIFICATION</scope>
</reference>
<evidence type="ECO:0000256" key="1">
    <source>
        <dbReference type="SAM" id="MobiDB-lite"/>
    </source>
</evidence>
<proteinExistence type="predicted"/>
<accession>A0A915JUT5</accession>
<name>A0A915JUT5_ROMCU</name>
<protein>
    <submittedName>
        <fullName evidence="3">Uncharacterized protein</fullName>
    </submittedName>
</protein>
<sequence>MGPIVGKSWKVQHWVPCKVQKTQVSKETLTDSEKVDDDNNEDEEENNKEIETIFRNLPSFVPVQMGRVQKNTVFRTASDKKFQLDRNCNPVSADGGQCRIAVLFDCRPTLSDEVQQGLKEGSREGSADRVAEPTVAAGRQYRMVDCSTWPTIPVGRIQFEIVQVEPYAKNENQSDLRVKRCQYTKGNFPAPRAGKINTFFGLSFVIIEDLTIDLSSNYKKMLACKTFVNKLKLAQIKSETVEFKR</sequence>
<keyword evidence="2" id="KW-1185">Reference proteome</keyword>
<dbReference type="Proteomes" id="UP000887565">
    <property type="component" value="Unplaced"/>
</dbReference>
<evidence type="ECO:0000313" key="3">
    <source>
        <dbReference type="WBParaSite" id="nRc.2.0.1.t30130-RA"/>
    </source>
</evidence>
<evidence type="ECO:0000313" key="2">
    <source>
        <dbReference type="Proteomes" id="UP000887565"/>
    </source>
</evidence>
<dbReference type="WBParaSite" id="nRc.2.0.1.t30130-RA">
    <property type="protein sequence ID" value="nRc.2.0.1.t30130-RA"/>
    <property type="gene ID" value="nRc.2.0.1.g30130"/>
</dbReference>
<organism evidence="2 3">
    <name type="scientific">Romanomermis culicivorax</name>
    <name type="common">Nematode worm</name>
    <dbReference type="NCBI Taxonomy" id="13658"/>
    <lineage>
        <taxon>Eukaryota</taxon>
        <taxon>Metazoa</taxon>
        <taxon>Ecdysozoa</taxon>
        <taxon>Nematoda</taxon>
        <taxon>Enoplea</taxon>
        <taxon>Dorylaimia</taxon>
        <taxon>Mermithida</taxon>
        <taxon>Mermithoidea</taxon>
        <taxon>Mermithidae</taxon>
        <taxon>Romanomermis</taxon>
    </lineage>
</organism>